<gene>
    <name evidence="2" type="ORF">C0Z20_02255</name>
</gene>
<keyword evidence="3" id="KW-1185">Reference proteome</keyword>
<protein>
    <recommendedName>
        <fullName evidence="4">Transmembrane protein</fullName>
    </recommendedName>
</protein>
<name>A0A2N7XBA7_9BURK</name>
<keyword evidence="1" id="KW-1133">Transmembrane helix</keyword>
<comment type="caution">
    <text evidence="2">The sequence shown here is derived from an EMBL/GenBank/DDBJ whole genome shotgun (WGS) entry which is preliminary data.</text>
</comment>
<evidence type="ECO:0008006" key="4">
    <source>
        <dbReference type="Google" id="ProtNLM"/>
    </source>
</evidence>
<evidence type="ECO:0000313" key="2">
    <source>
        <dbReference type="EMBL" id="PMS38901.1"/>
    </source>
</evidence>
<sequence length="163" mass="17446">MGKLGAGLAGGLTLNVAMLLTFRLLGFGWTGGGVLLASPLQSGKFIAVWTQLEPLPKIVAAPAPMLIGLLLFGCVHAAIYDWLAPHWPTGVTARAIRFAGLNFVLAYVFFEFFAPFNLFGEPLVLVALELIFWLIVATAEAFVIASIAERARRHSVPGLQTPA</sequence>
<reference evidence="2 3" key="1">
    <citation type="submission" date="2018-01" db="EMBL/GenBank/DDBJ databases">
        <title>Whole genome analyses suggest that Burkholderia sensu lato contains two further novel genera in the rhizoxinica-symbiotica group Mycetohabitans gen. nov., and Trinickia gen. nov.: implications for the evolution of diazotrophy and nodulation in the Burkholderiaceae.</title>
        <authorList>
            <person name="Estrada-de los Santos P."/>
            <person name="Palmer M."/>
            <person name="Chavez-Ramirez B."/>
            <person name="Beukes C."/>
            <person name="Steenkamp E.T."/>
            <person name="Hirsch A.M."/>
            <person name="Manyaka P."/>
            <person name="Maluk M."/>
            <person name="Lafos M."/>
            <person name="Crook M."/>
            <person name="Gross E."/>
            <person name="Simon M.F."/>
            <person name="Bueno dos Reis Junior F."/>
            <person name="Poole P.S."/>
            <person name="Venter S.N."/>
            <person name="James E.K."/>
        </authorList>
    </citation>
    <scope>NUCLEOTIDE SEQUENCE [LARGE SCALE GENOMIC DNA]</scope>
    <source>
        <strain evidence="2 3">JPY 581</strain>
    </source>
</reference>
<feature type="transmembrane region" description="Helical" evidence="1">
    <location>
        <begin position="95"/>
        <end position="116"/>
    </location>
</feature>
<keyword evidence="1" id="KW-0812">Transmembrane</keyword>
<feature type="transmembrane region" description="Helical" evidence="1">
    <location>
        <begin position="122"/>
        <end position="145"/>
    </location>
</feature>
<organism evidence="2 3">
    <name type="scientific">Trinickia symbiotica</name>
    <dbReference type="NCBI Taxonomy" id="863227"/>
    <lineage>
        <taxon>Bacteria</taxon>
        <taxon>Pseudomonadati</taxon>
        <taxon>Pseudomonadota</taxon>
        <taxon>Betaproteobacteria</taxon>
        <taxon>Burkholderiales</taxon>
        <taxon>Burkholderiaceae</taxon>
        <taxon>Trinickia</taxon>
    </lineage>
</organism>
<dbReference type="AlphaFoldDB" id="A0A2N7XBA7"/>
<accession>A0A2N7XBA7</accession>
<evidence type="ECO:0000313" key="3">
    <source>
        <dbReference type="Proteomes" id="UP000235777"/>
    </source>
</evidence>
<keyword evidence="1" id="KW-0472">Membrane</keyword>
<dbReference type="OrthoDB" id="3361591at2"/>
<proteinExistence type="predicted"/>
<feature type="transmembrane region" description="Helical" evidence="1">
    <location>
        <begin position="58"/>
        <end position="83"/>
    </location>
</feature>
<dbReference type="EMBL" id="PNYC01000001">
    <property type="protein sequence ID" value="PMS38901.1"/>
    <property type="molecule type" value="Genomic_DNA"/>
</dbReference>
<evidence type="ECO:0000256" key="1">
    <source>
        <dbReference type="SAM" id="Phobius"/>
    </source>
</evidence>
<feature type="transmembrane region" description="Helical" evidence="1">
    <location>
        <begin position="12"/>
        <end position="38"/>
    </location>
</feature>
<dbReference type="Proteomes" id="UP000235777">
    <property type="component" value="Unassembled WGS sequence"/>
</dbReference>